<dbReference type="EMBL" id="JAHQIW010002732">
    <property type="protein sequence ID" value="KAJ1356169.1"/>
    <property type="molecule type" value="Genomic_DNA"/>
</dbReference>
<comment type="caution">
    <text evidence="3">The sequence shown here is derived from an EMBL/GenBank/DDBJ whole genome shotgun (WGS) entry which is preliminary data.</text>
</comment>
<dbReference type="AlphaFoldDB" id="A0AAD5QL93"/>
<evidence type="ECO:0000313" key="4">
    <source>
        <dbReference type="Proteomes" id="UP001196413"/>
    </source>
</evidence>
<dbReference type="EMBL" id="JAHQIW010002732">
    <property type="protein sequence ID" value="KAJ1356173.1"/>
    <property type="molecule type" value="Genomic_DNA"/>
</dbReference>
<evidence type="ECO:0000313" key="2">
    <source>
        <dbReference type="EMBL" id="KAJ1356169.1"/>
    </source>
</evidence>
<name>A0AAD5QL93_PARTN</name>
<protein>
    <submittedName>
        <fullName evidence="3">Uncharacterized protein</fullName>
    </submittedName>
</protein>
<dbReference type="Proteomes" id="UP001196413">
    <property type="component" value="Unassembled WGS sequence"/>
</dbReference>
<organism evidence="3 4">
    <name type="scientific">Parelaphostrongylus tenuis</name>
    <name type="common">Meningeal worm</name>
    <dbReference type="NCBI Taxonomy" id="148309"/>
    <lineage>
        <taxon>Eukaryota</taxon>
        <taxon>Metazoa</taxon>
        <taxon>Ecdysozoa</taxon>
        <taxon>Nematoda</taxon>
        <taxon>Chromadorea</taxon>
        <taxon>Rhabditida</taxon>
        <taxon>Rhabditina</taxon>
        <taxon>Rhabditomorpha</taxon>
        <taxon>Strongyloidea</taxon>
        <taxon>Metastrongylidae</taxon>
        <taxon>Parelaphostrongylus</taxon>
    </lineage>
</organism>
<keyword evidence="4" id="KW-1185">Reference proteome</keyword>
<reference evidence="3" key="1">
    <citation type="submission" date="2021-06" db="EMBL/GenBank/DDBJ databases">
        <title>Parelaphostrongylus tenuis whole genome reference sequence.</title>
        <authorList>
            <person name="Garwood T.J."/>
            <person name="Larsen P.A."/>
            <person name="Fountain-Jones N.M."/>
            <person name="Garbe J.R."/>
            <person name="Macchietto M.G."/>
            <person name="Kania S.A."/>
            <person name="Gerhold R.W."/>
            <person name="Richards J.E."/>
            <person name="Wolf T.M."/>
        </authorList>
    </citation>
    <scope>NUCLEOTIDE SEQUENCE</scope>
    <source>
        <strain evidence="3">MNPRO001-30</strain>
        <tissue evidence="3">Meninges</tissue>
    </source>
</reference>
<gene>
    <name evidence="2" type="ORF">KIN20_013835</name>
    <name evidence="3" type="ORF">KIN20_013840</name>
</gene>
<accession>A0AAD5QL93</accession>
<evidence type="ECO:0000256" key="1">
    <source>
        <dbReference type="SAM" id="MobiDB-lite"/>
    </source>
</evidence>
<feature type="region of interest" description="Disordered" evidence="1">
    <location>
        <begin position="25"/>
        <end position="45"/>
    </location>
</feature>
<sequence>MPLPQHHQPPIFHSLPPSHLLDVASSVSQTPDSEQEVSDDLVYNESNGISSHRYTAVSMMKPPEMVSVANGTGSPMFREVACQTTPLIVQTILNDRRVIGSEDEEALQSISRMENSHRQPRAKSFINKENVIDCHAD</sequence>
<evidence type="ECO:0000313" key="3">
    <source>
        <dbReference type="EMBL" id="KAJ1356173.1"/>
    </source>
</evidence>
<proteinExistence type="predicted"/>